<organism evidence="1">
    <name type="scientific">viral metagenome</name>
    <dbReference type="NCBI Taxonomy" id="1070528"/>
    <lineage>
        <taxon>unclassified sequences</taxon>
        <taxon>metagenomes</taxon>
        <taxon>organismal metagenomes</taxon>
    </lineage>
</organism>
<dbReference type="EMBL" id="MN739598">
    <property type="protein sequence ID" value="QHT14913.1"/>
    <property type="molecule type" value="Genomic_DNA"/>
</dbReference>
<accession>A0A6C0DEM2</accession>
<reference evidence="1" key="1">
    <citation type="journal article" date="2020" name="Nature">
        <title>Giant virus diversity and host interactions through global metagenomics.</title>
        <authorList>
            <person name="Schulz F."/>
            <person name="Roux S."/>
            <person name="Paez-Espino D."/>
            <person name="Jungbluth S."/>
            <person name="Walsh D.A."/>
            <person name="Denef V.J."/>
            <person name="McMahon K.D."/>
            <person name="Konstantinidis K.T."/>
            <person name="Eloe-Fadrosh E.A."/>
            <person name="Kyrpides N.C."/>
            <person name="Woyke T."/>
        </authorList>
    </citation>
    <scope>NUCLEOTIDE SEQUENCE</scope>
    <source>
        <strain evidence="1">GVMAG-M-3300023174-144</strain>
    </source>
</reference>
<sequence length="205" mass="23744">MEIINHALPSDNDSLVIQKNTNNIINKGTGAGGANTNKNGLLYEEKTNLEPLYATSIFDKETNTYIVTFNGSESKYVRANKANLYKYMKYRGEVNNTLQQAAGCKQPDEAYIDNDRKIVFIIEKKFQQGSGSVDEKIQTGPFKQLHYSQQFPNYTIHYIYCLSEWFKNKEYTSVLEYLHQHNIPVFWGNEDEYKQKIIEYMTNSS</sequence>
<evidence type="ECO:0000313" key="1">
    <source>
        <dbReference type="EMBL" id="QHT14913.1"/>
    </source>
</evidence>
<name>A0A6C0DEM2_9ZZZZ</name>
<dbReference type="AlphaFoldDB" id="A0A6C0DEM2"/>
<protein>
    <submittedName>
        <fullName evidence="1">Uncharacterized protein</fullName>
    </submittedName>
</protein>
<proteinExistence type="predicted"/>